<gene>
    <name evidence="9" type="ORF">ESZ54_02915</name>
</gene>
<dbReference type="OrthoDB" id="9784230at2"/>
<keyword evidence="10" id="KW-1185">Reference proteome</keyword>
<dbReference type="SUPFAM" id="SSF53822">
    <property type="entry name" value="Periplasmic binding protein-like I"/>
    <property type="match status" value="1"/>
</dbReference>
<dbReference type="PANTHER" id="PTHR34296">
    <property type="entry name" value="TRANSCRIPTIONAL ACTIVATOR PROTEIN MED"/>
    <property type="match status" value="1"/>
</dbReference>
<dbReference type="CDD" id="cd06354">
    <property type="entry name" value="PBP1_PrnA-like"/>
    <property type="match status" value="1"/>
</dbReference>
<evidence type="ECO:0000256" key="7">
    <source>
        <dbReference type="SAM" id="SignalP"/>
    </source>
</evidence>
<organism evidence="9 10">
    <name type="scientific">Vagococcus silagei</name>
    <dbReference type="NCBI Taxonomy" id="2508885"/>
    <lineage>
        <taxon>Bacteria</taxon>
        <taxon>Bacillati</taxon>
        <taxon>Bacillota</taxon>
        <taxon>Bacilli</taxon>
        <taxon>Lactobacillales</taxon>
        <taxon>Enterococcaceae</taxon>
        <taxon>Vagococcus</taxon>
    </lineage>
</organism>
<evidence type="ECO:0000256" key="5">
    <source>
        <dbReference type="ARBA" id="ARBA00023136"/>
    </source>
</evidence>
<dbReference type="InterPro" id="IPR003760">
    <property type="entry name" value="PnrA-like"/>
</dbReference>
<dbReference type="RefSeq" id="WP_136136185.1">
    <property type="nucleotide sequence ID" value="NZ_SDGV01000006.1"/>
</dbReference>
<dbReference type="GO" id="GO:0005886">
    <property type="term" value="C:plasma membrane"/>
    <property type="evidence" value="ECO:0007669"/>
    <property type="project" value="UniProtKB-SubCell"/>
</dbReference>
<evidence type="ECO:0000256" key="2">
    <source>
        <dbReference type="ARBA" id="ARBA00008610"/>
    </source>
</evidence>
<keyword evidence="5" id="KW-0472">Membrane</keyword>
<evidence type="ECO:0000256" key="6">
    <source>
        <dbReference type="ARBA" id="ARBA00023288"/>
    </source>
</evidence>
<dbReference type="InterPro" id="IPR028082">
    <property type="entry name" value="Peripla_BP_I"/>
</dbReference>
<reference evidence="9 10" key="1">
    <citation type="submission" date="2019-01" db="EMBL/GenBank/DDBJ databases">
        <title>Vagococcus silagei sp. nov. isolated from brewer's grain.</title>
        <authorList>
            <person name="Guu J.-R."/>
        </authorList>
    </citation>
    <scope>NUCLEOTIDE SEQUENCE [LARGE SCALE GENOMIC DNA]</scope>
    <source>
        <strain evidence="9 10">2B-2</strain>
    </source>
</reference>
<keyword evidence="3" id="KW-1003">Cell membrane</keyword>
<proteinExistence type="inferred from homology"/>
<dbReference type="EMBL" id="SDGV01000006">
    <property type="protein sequence ID" value="THB61866.1"/>
    <property type="molecule type" value="Genomic_DNA"/>
</dbReference>
<feature type="domain" description="ABC transporter substrate-binding protein PnrA-like" evidence="8">
    <location>
        <begin position="47"/>
        <end position="362"/>
    </location>
</feature>
<sequence>MKKSTKFGATLLTATLLVGLAACGGGKGPAKDGDKKDGGKKDAEHSVAIVTDIGGIDDKSFNQSAWEGLTEWGKENKLEKGAGGYDYVQSNDASEYTTNIDQAVQSGFKTVFGIGYLLTDAVRAAAEANPDNNFGLVDAVIDDQKNVVSATFKDNEASYLAGYAAAYTTKTDKVGFVGGEEGPVIDRFEAGFVKGVNDAAKDLKKDIKIDVKYAASFGDPAKGKALAAKIYQDGADVIFHASGGTGTGVFQEAKNLNEKKAEDDKVWVIGVDRDQTEDGNYKNKDGKESNLTLTSTIKGVGTAVKDIAEQAKKDKFPGGKHLIYGLKDGGVDLAPGNMTDEVKAAVEKAREKVVNGDVEVPETPEKK</sequence>
<dbReference type="AlphaFoldDB" id="A0A4S3B7Z9"/>
<comment type="caution">
    <text evidence="9">The sequence shown here is derived from an EMBL/GenBank/DDBJ whole genome shotgun (WGS) entry which is preliminary data.</text>
</comment>
<dbReference type="InterPro" id="IPR050957">
    <property type="entry name" value="BMP_lipoprotein"/>
</dbReference>
<comment type="subcellular location">
    <subcellularLocation>
        <location evidence="1">Cell membrane</location>
        <topology evidence="1">Lipid-anchor</topology>
    </subcellularLocation>
</comment>
<evidence type="ECO:0000313" key="10">
    <source>
        <dbReference type="Proteomes" id="UP000310506"/>
    </source>
</evidence>
<name>A0A4S3B7Z9_9ENTE</name>
<accession>A0A4S3B7Z9</accession>
<protein>
    <submittedName>
        <fullName evidence="9">BMP family ABC transporter substrate-binding protein</fullName>
    </submittedName>
</protein>
<keyword evidence="6" id="KW-0449">Lipoprotein</keyword>
<dbReference type="PANTHER" id="PTHR34296:SF2">
    <property type="entry name" value="ABC TRANSPORTER GUANOSINE-BINDING PROTEIN NUPN"/>
    <property type="match status" value="1"/>
</dbReference>
<evidence type="ECO:0000256" key="3">
    <source>
        <dbReference type="ARBA" id="ARBA00022475"/>
    </source>
</evidence>
<dbReference type="Gene3D" id="3.40.50.2300">
    <property type="match status" value="2"/>
</dbReference>
<dbReference type="Proteomes" id="UP000310506">
    <property type="component" value="Unassembled WGS sequence"/>
</dbReference>
<evidence type="ECO:0000313" key="9">
    <source>
        <dbReference type="EMBL" id="THB61866.1"/>
    </source>
</evidence>
<feature type="signal peptide" evidence="7">
    <location>
        <begin position="1"/>
        <end position="24"/>
    </location>
</feature>
<evidence type="ECO:0000256" key="1">
    <source>
        <dbReference type="ARBA" id="ARBA00004193"/>
    </source>
</evidence>
<dbReference type="Pfam" id="PF02608">
    <property type="entry name" value="Bmp"/>
    <property type="match status" value="1"/>
</dbReference>
<feature type="chain" id="PRO_5038398765" evidence="7">
    <location>
        <begin position="25"/>
        <end position="367"/>
    </location>
</feature>
<comment type="similarity">
    <text evidence="2">Belongs to the BMP lipoprotein family.</text>
</comment>
<keyword evidence="4 7" id="KW-0732">Signal</keyword>
<dbReference type="PROSITE" id="PS51257">
    <property type="entry name" value="PROKAR_LIPOPROTEIN"/>
    <property type="match status" value="1"/>
</dbReference>
<evidence type="ECO:0000259" key="8">
    <source>
        <dbReference type="Pfam" id="PF02608"/>
    </source>
</evidence>
<evidence type="ECO:0000256" key="4">
    <source>
        <dbReference type="ARBA" id="ARBA00022729"/>
    </source>
</evidence>